<dbReference type="Gene3D" id="3.40.1260.10">
    <property type="entry name" value="DsrEFH-like"/>
    <property type="match status" value="1"/>
</dbReference>
<dbReference type="STRING" id="293.GCA_000988015_01144"/>
<feature type="signal peptide" evidence="1">
    <location>
        <begin position="1"/>
        <end position="26"/>
    </location>
</feature>
<protein>
    <submittedName>
        <fullName evidence="2">Uncharacterized protein</fullName>
    </submittedName>
</protein>
<accession>A0A1Z3LTT6</accession>
<reference evidence="2 3" key="2">
    <citation type="submission" date="2017-06" db="EMBL/GenBank/DDBJ databases">
        <authorList>
            <person name="Kim H.J."/>
            <person name="Triplett B.A."/>
        </authorList>
    </citation>
    <scope>NUCLEOTIDE SEQUENCE [LARGE SCALE GENOMIC DNA]</scope>
    <source>
        <strain evidence="2 3">BZC3</strain>
    </source>
</reference>
<dbReference type="Pfam" id="PF02635">
    <property type="entry name" value="DsrE"/>
    <property type="match status" value="1"/>
</dbReference>
<dbReference type="AlphaFoldDB" id="A0A1Z3LTT6"/>
<sequence length="177" mass="18464">MKNIFLASVITSCVLLALGARAQAQAVIGYGAFTPLPQAGEQPDPQRDYRVIVDLTQGGPDDKPLKGLERVARLTNMLAANGVPAEQRKIVVVMHGGASLASLSDAAWAARGKGETNPNSALVRALTAAGVQVRLCGQSMVANGLTEADLEPGVQVDLAALMTVIHHQQAGYALIMN</sequence>
<dbReference type="EMBL" id="CP021995">
    <property type="protein sequence ID" value="ASD25427.1"/>
    <property type="molecule type" value="Genomic_DNA"/>
</dbReference>
<dbReference type="PANTHER" id="PTHR37691">
    <property type="entry name" value="BLR3518 PROTEIN"/>
    <property type="match status" value="1"/>
</dbReference>
<evidence type="ECO:0000256" key="1">
    <source>
        <dbReference type="SAM" id="SignalP"/>
    </source>
</evidence>
<organism evidence="2 3">
    <name type="scientific">Brevundimonas diminuta</name>
    <name type="common">Pseudomonas diminuta</name>
    <dbReference type="NCBI Taxonomy" id="293"/>
    <lineage>
        <taxon>Bacteria</taxon>
        <taxon>Pseudomonadati</taxon>
        <taxon>Pseudomonadota</taxon>
        <taxon>Alphaproteobacteria</taxon>
        <taxon>Caulobacterales</taxon>
        <taxon>Caulobacteraceae</taxon>
        <taxon>Brevundimonas</taxon>
    </lineage>
</organism>
<name>A0A1Z3LTT6_BREDI</name>
<evidence type="ECO:0000313" key="3">
    <source>
        <dbReference type="Proteomes" id="UP000197024"/>
    </source>
</evidence>
<dbReference type="InterPro" id="IPR003787">
    <property type="entry name" value="Sulphur_relay_DsrE/F-like"/>
</dbReference>
<evidence type="ECO:0000313" key="2">
    <source>
        <dbReference type="EMBL" id="ASD25427.1"/>
    </source>
</evidence>
<reference evidence="2 3" key="1">
    <citation type="submission" date="2017-06" db="EMBL/GenBank/DDBJ databases">
        <title>Biodegradation of gentamicin by bacterial consortia AMQD4 in synthetic medium and raw gentamicin sewage.</title>
        <authorList>
            <person name="Chang H."/>
            <person name="Feng Y."/>
            <person name="Li Z."/>
            <person name="Xue J."/>
            <person name="Cheng D."/>
        </authorList>
    </citation>
    <scope>NUCLEOTIDE SEQUENCE [LARGE SCALE GENOMIC DNA]</scope>
    <source>
        <strain evidence="2 3">BZC3</strain>
    </source>
</reference>
<dbReference type="Proteomes" id="UP000197024">
    <property type="component" value="Chromosome"/>
</dbReference>
<dbReference type="SUPFAM" id="SSF75169">
    <property type="entry name" value="DsrEFH-like"/>
    <property type="match status" value="1"/>
</dbReference>
<proteinExistence type="predicted"/>
<dbReference type="PANTHER" id="PTHR37691:SF1">
    <property type="entry name" value="BLR3518 PROTEIN"/>
    <property type="match status" value="1"/>
</dbReference>
<gene>
    <name evidence="2" type="ORF">CD943_00010</name>
</gene>
<keyword evidence="1" id="KW-0732">Signal</keyword>
<dbReference type="InterPro" id="IPR027396">
    <property type="entry name" value="DsrEFH-like"/>
</dbReference>
<feature type="chain" id="PRO_5012373692" evidence="1">
    <location>
        <begin position="27"/>
        <end position="177"/>
    </location>
</feature>